<sequence length="86" mass="9366">MKVLHQNVPDVVLEAARPKSVFETDFVVHAACESTDDSPALTPTDLPNMTSTCLVSVTASRQMHRPTTFKHKTLAVCPSVSLLVFV</sequence>
<keyword evidence="2" id="KW-1185">Reference proteome</keyword>
<protein>
    <submittedName>
        <fullName evidence="1">Uncharacterized protein</fullName>
    </submittedName>
</protein>
<gene>
    <name evidence="1" type="ORF">PXEA_LOCUS36188</name>
</gene>
<dbReference type="AlphaFoldDB" id="A0A3S5BCB8"/>
<organism evidence="1 2">
    <name type="scientific">Protopolystoma xenopodis</name>
    <dbReference type="NCBI Taxonomy" id="117903"/>
    <lineage>
        <taxon>Eukaryota</taxon>
        <taxon>Metazoa</taxon>
        <taxon>Spiralia</taxon>
        <taxon>Lophotrochozoa</taxon>
        <taxon>Platyhelminthes</taxon>
        <taxon>Monogenea</taxon>
        <taxon>Polyopisthocotylea</taxon>
        <taxon>Polystomatidea</taxon>
        <taxon>Polystomatidae</taxon>
        <taxon>Protopolystoma</taxon>
    </lineage>
</organism>
<proteinExistence type="predicted"/>
<evidence type="ECO:0000313" key="1">
    <source>
        <dbReference type="EMBL" id="VEL42748.1"/>
    </source>
</evidence>
<name>A0A3S5BCB8_9PLAT</name>
<accession>A0A3S5BCB8</accession>
<dbReference type="Proteomes" id="UP000784294">
    <property type="component" value="Unassembled WGS sequence"/>
</dbReference>
<reference evidence="1" key="1">
    <citation type="submission" date="2018-11" db="EMBL/GenBank/DDBJ databases">
        <authorList>
            <consortium name="Pathogen Informatics"/>
        </authorList>
    </citation>
    <scope>NUCLEOTIDE SEQUENCE</scope>
</reference>
<dbReference type="EMBL" id="CAAALY010276361">
    <property type="protein sequence ID" value="VEL42748.1"/>
    <property type="molecule type" value="Genomic_DNA"/>
</dbReference>
<evidence type="ECO:0000313" key="2">
    <source>
        <dbReference type="Proteomes" id="UP000784294"/>
    </source>
</evidence>
<comment type="caution">
    <text evidence="1">The sequence shown here is derived from an EMBL/GenBank/DDBJ whole genome shotgun (WGS) entry which is preliminary data.</text>
</comment>